<keyword evidence="3" id="KW-1185">Reference proteome</keyword>
<reference evidence="2 3" key="1">
    <citation type="journal article" date="2023" name="Plants (Basel)">
        <title>Bridging the Gap: Combining Genomics and Transcriptomics Approaches to Understand Stylosanthes scabra, an Orphan Legume from the Brazilian Caatinga.</title>
        <authorList>
            <person name="Ferreira-Neto J.R.C."/>
            <person name="da Silva M.D."/>
            <person name="Binneck E."/>
            <person name="de Melo N.F."/>
            <person name="da Silva R.H."/>
            <person name="de Melo A.L.T.M."/>
            <person name="Pandolfi V."/>
            <person name="Bustamante F.O."/>
            <person name="Brasileiro-Vidal A.C."/>
            <person name="Benko-Iseppon A.M."/>
        </authorList>
    </citation>
    <scope>NUCLEOTIDE SEQUENCE [LARGE SCALE GENOMIC DNA]</scope>
    <source>
        <tissue evidence="2">Leaves</tissue>
    </source>
</reference>
<proteinExistence type="predicted"/>
<gene>
    <name evidence="2" type="ORF">PIB30_068080</name>
</gene>
<accession>A0ABU6QMS4</accession>
<feature type="region of interest" description="Disordered" evidence="1">
    <location>
        <begin position="194"/>
        <end position="215"/>
    </location>
</feature>
<dbReference type="Proteomes" id="UP001341840">
    <property type="component" value="Unassembled WGS sequence"/>
</dbReference>
<sequence length="215" mass="23117">MRHNAMNAEPVQPPQHAEAELNAAAAIVDPPTDSFSQRTINLSSDDNLPQKTVNAEYITPQPVIVLALEKNVHKESVAVPRELVMDAAAAAMDDTGKDAADAAAIKVEEEALTTELTTQHITPQPVIVLALEKHGDKESVAVPRKPVTAPTKEDAIPTDKEVQRQMNLGVSIIAEMVASGDYFHFTQPSFDLGSEFGSQPTLSQGQPQQAEIHGE</sequence>
<protein>
    <submittedName>
        <fullName evidence="2">Uncharacterized protein</fullName>
    </submittedName>
</protein>
<evidence type="ECO:0000313" key="3">
    <source>
        <dbReference type="Proteomes" id="UP001341840"/>
    </source>
</evidence>
<comment type="caution">
    <text evidence="2">The sequence shown here is derived from an EMBL/GenBank/DDBJ whole genome shotgun (WGS) entry which is preliminary data.</text>
</comment>
<dbReference type="EMBL" id="JASCZI010000723">
    <property type="protein sequence ID" value="MED6113137.1"/>
    <property type="molecule type" value="Genomic_DNA"/>
</dbReference>
<organism evidence="2 3">
    <name type="scientific">Stylosanthes scabra</name>
    <dbReference type="NCBI Taxonomy" id="79078"/>
    <lineage>
        <taxon>Eukaryota</taxon>
        <taxon>Viridiplantae</taxon>
        <taxon>Streptophyta</taxon>
        <taxon>Embryophyta</taxon>
        <taxon>Tracheophyta</taxon>
        <taxon>Spermatophyta</taxon>
        <taxon>Magnoliopsida</taxon>
        <taxon>eudicotyledons</taxon>
        <taxon>Gunneridae</taxon>
        <taxon>Pentapetalae</taxon>
        <taxon>rosids</taxon>
        <taxon>fabids</taxon>
        <taxon>Fabales</taxon>
        <taxon>Fabaceae</taxon>
        <taxon>Papilionoideae</taxon>
        <taxon>50 kb inversion clade</taxon>
        <taxon>dalbergioids sensu lato</taxon>
        <taxon>Dalbergieae</taxon>
        <taxon>Pterocarpus clade</taxon>
        <taxon>Stylosanthes</taxon>
    </lineage>
</organism>
<evidence type="ECO:0000313" key="2">
    <source>
        <dbReference type="EMBL" id="MED6113137.1"/>
    </source>
</evidence>
<evidence type="ECO:0000256" key="1">
    <source>
        <dbReference type="SAM" id="MobiDB-lite"/>
    </source>
</evidence>
<feature type="compositionally biased region" description="Polar residues" evidence="1">
    <location>
        <begin position="196"/>
        <end position="209"/>
    </location>
</feature>
<name>A0ABU6QMS4_9FABA</name>